<sequence>MAMLYVFSAPGPAAADDGAGSLTLIAGGNGLGFGGDGGPASSAKLSAPHGAAVAPDGVMYIADTGNHRIRAVAVNGTISTIAGDGSDDGETGGLPGGAKGTTVSLRAPTEVAIGTDGAVYIADAGVSRIYALAPDGTITVRAEVTDSRDPRELRGLAVSADGTVFVSDRDNGRVLAYASGGAESVVAGDGAAPQSYTPVPSPNSLAVDSHGDLWIAGHYLFRVRDDAVAPVTLPEEDRWTVGEGKAWPPADRALDDVYSVGVSGSGVYVVDNARREVRWLSANGAISTVMGLPVDPFGLLDPVDVVAGPGANGAIYLIDVTGSRIFAAEVPRDAPSVDDGGAPVWIWLLAAAGVVVIAGVVFVVLRRRRPREI</sequence>
<dbReference type="Pfam" id="PF25021">
    <property type="entry name" value="TEN_NHL"/>
    <property type="match status" value="1"/>
</dbReference>
<accession>A0A2T0JKQ9</accession>
<dbReference type="Gene3D" id="2.40.10.500">
    <property type="match status" value="1"/>
</dbReference>
<dbReference type="EMBL" id="PVMZ01000041">
    <property type="protein sequence ID" value="PRX08200.1"/>
    <property type="molecule type" value="Genomic_DNA"/>
</dbReference>
<evidence type="ECO:0000256" key="3">
    <source>
        <dbReference type="SAM" id="MobiDB-lite"/>
    </source>
</evidence>
<name>A0A2T0JKQ9_9ACTN</name>
<keyword evidence="4" id="KW-0812">Transmembrane</keyword>
<dbReference type="PROSITE" id="PS51125">
    <property type="entry name" value="NHL"/>
    <property type="match status" value="1"/>
</dbReference>
<reference evidence="6 7" key="1">
    <citation type="submission" date="2018-03" db="EMBL/GenBank/DDBJ databases">
        <title>Genomic Encyclopedia of Archaeal and Bacterial Type Strains, Phase II (KMG-II): from individual species to whole genera.</title>
        <authorList>
            <person name="Goeker M."/>
        </authorList>
    </citation>
    <scope>NUCLEOTIDE SEQUENCE [LARGE SCALE GENOMIC DNA]</scope>
    <source>
        <strain evidence="6 7">DSM 43146</strain>
    </source>
</reference>
<gene>
    <name evidence="6" type="ORF">CLV67_14115</name>
</gene>
<dbReference type="PANTHER" id="PTHR46388">
    <property type="entry name" value="NHL REPEAT-CONTAINING PROTEIN 2"/>
    <property type="match status" value="1"/>
</dbReference>
<organism evidence="6 7">
    <name type="scientific">Actinoplanes italicus</name>
    <dbReference type="NCBI Taxonomy" id="113567"/>
    <lineage>
        <taxon>Bacteria</taxon>
        <taxon>Bacillati</taxon>
        <taxon>Actinomycetota</taxon>
        <taxon>Actinomycetes</taxon>
        <taxon>Micromonosporales</taxon>
        <taxon>Micromonosporaceae</taxon>
        <taxon>Actinoplanes</taxon>
    </lineage>
</organism>
<keyword evidence="7" id="KW-1185">Reference proteome</keyword>
<comment type="caution">
    <text evidence="6">The sequence shown here is derived from an EMBL/GenBank/DDBJ whole genome shotgun (WGS) entry which is preliminary data.</text>
</comment>
<evidence type="ECO:0000259" key="5">
    <source>
        <dbReference type="Pfam" id="PF25021"/>
    </source>
</evidence>
<feature type="transmembrane region" description="Helical" evidence="4">
    <location>
        <begin position="344"/>
        <end position="365"/>
    </location>
</feature>
<feature type="repeat" description="NHL" evidence="2">
    <location>
        <begin position="154"/>
        <end position="180"/>
    </location>
</feature>
<dbReference type="InterPro" id="IPR001258">
    <property type="entry name" value="NHL_repeat"/>
</dbReference>
<evidence type="ECO:0000313" key="6">
    <source>
        <dbReference type="EMBL" id="PRX08200.1"/>
    </source>
</evidence>
<protein>
    <submittedName>
        <fullName evidence="6">NHL repeat-containing protein</fullName>
    </submittedName>
</protein>
<proteinExistence type="predicted"/>
<dbReference type="Proteomes" id="UP000239415">
    <property type="component" value="Unassembled WGS sequence"/>
</dbReference>
<evidence type="ECO:0000256" key="4">
    <source>
        <dbReference type="SAM" id="Phobius"/>
    </source>
</evidence>
<evidence type="ECO:0000256" key="1">
    <source>
        <dbReference type="ARBA" id="ARBA00022737"/>
    </source>
</evidence>
<evidence type="ECO:0000256" key="2">
    <source>
        <dbReference type="PROSITE-ProRule" id="PRU00504"/>
    </source>
</evidence>
<dbReference type="AlphaFoldDB" id="A0A2T0JKQ9"/>
<dbReference type="InterPro" id="IPR011042">
    <property type="entry name" value="6-blade_b-propeller_TolB-like"/>
</dbReference>
<keyword evidence="4" id="KW-1133">Transmembrane helix</keyword>
<dbReference type="Gene3D" id="2.120.10.30">
    <property type="entry name" value="TolB, C-terminal domain"/>
    <property type="match status" value="1"/>
</dbReference>
<keyword evidence="1" id="KW-0677">Repeat</keyword>
<keyword evidence="4" id="KW-0472">Membrane</keyword>
<feature type="region of interest" description="Disordered" evidence="3">
    <location>
        <begin position="82"/>
        <end position="101"/>
    </location>
</feature>
<dbReference type="SUPFAM" id="SSF63829">
    <property type="entry name" value="Calcium-dependent phosphotriesterase"/>
    <property type="match status" value="1"/>
</dbReference>
<dbReference type="InterPro" id="IPR056822">
    <property type="entry name" value="TEN_NHL"/>
</dbReference>
<evidence type="ECO:0000313" key="7">
    <source>
        <dbReference type="Proteomes" id="UP000239415"/>
    </source>
</evidence>
<feature type="domain" description="Teneurin NHL" evidence="5">
    <location>
        <begin position="32"/>
        <end position="72"/>
    </location>
</feature>
<dbReference type="PANTHER" id="PTHR46388:SF2">
    <property type="entry name" value="NHL REPEAT-CONTAINING PROTEIN 2"/>
    <property type="match status" value="1"/>
</dbReference>